<comment type="caution">
    <text evidence="1">The sequence shown here is derived from an EMBL/GenBank/DDBJ whole genome shotgun (WGS) entry which is preliminary data.</text>
</comment>
<protein>
    <recommendedName>
        <fullName evidence="3">DUF4327 domain-containing protein</fullName>
    </recommendedName>
</protein>
<gene>
    <name evidence="1" type="ORF">BC008_07340</name>
</gene>
<dbReference type="EMBL" id="LMTZ01000169">
    <property type="protein sequence ID" value="KST61851.1"/>
    <property type="molecule type" value="Genomic_DNA"/>
</dbReference>
<organism evidence="1 2">
    <name type="scientific">Mastigocoleus testarum BC008</name>
    <dbReference type="NCBI Taxonomy" id="371196"/>
    <lineage>
        <taxon>Bacteria</taxon>
        <taxon>Bacillati</taxon>
        <taxon>Cyanobacteriota</taxon>
        <taxon>Cyanophyceae</taxon>
        <taxon>Nostocales</taxon>
        <taxon>Hapalosiphonaceae</taxon>
        <taxon>Mastigocoleus</taxon>
    </lineage>
</organism>
<dbReference type="Pfam" id="PF14217">
    <property type="entry name" value="DUF4327"/>
    <property type="match status" value="1"/>
</dbReference>
<evidence type="ECO:0000313" key="1">
    <source>
        <dbReference type="EMBL" id="KST61851.1"/>
    </source>
</evidence>
<sequence length="76" mass="9150">MFQTDVTNIYDIDAIKDEARELVQKGRVNRNQPICMLCKFIPPREWICFECELERNDYLPRDKIIDLLANETWDED</sequence>
<proteinExistence type="predicted"/>
<accession>A0A0V7ZBG1</accession>
<name>A0A0V7ZBG1_9CYAN</name>
<dbReference type="OrthoDB" id="582639at2"/>
<dbReference type="InterPro" id="IPR025477">
    <property type="entry name" value="DUF4327"/>
</dbReference>
<evidence type="ECO:0008006" key="3">
    <source>
        <dbReference type="Google" id="ProtNLM"/>
    </source>
</evidence>
<reference evidence="1 2" key="1">
    <citation type="journal article" date="2015" name="Genome Announc.">
        <title>Draft Genome of the Euendolithic (true boring) Cyanobacterium Mastigocoleus testarum strain BC008.</title>
        <authorList>
            <person name="Guida B.S."/>
            <person name="Garcia-Pichel F."/>
        </authorList>
    </citation>
    <scope>NUCLEOTIDE SEQUENCE [LARGE SCALE GENOMIC DNA]</scope>
    <source>
        <strain evidence="1 2">BC008</strain>
    </source>
</reference>
<dbReference type="AlphaFoldDB" id="A0A0V7ZBG1"/>
<keyword evidence="2" id="KW-1185">Reference proteome</keyword>
<dbReference type="RefSeq" id="WP_027845100.1">
    <property type="nucleotide sequence ID" value="NZ_LMTZ01000169.1"/>
</dbReference>
<evidence type="ECO:0000313" key="2">
    <source>
        <dbReference type="Proteomes" id="UP000053372"/>
    </source>
</evidence>
<dbReference type="Proteomes" id="UP000053372">
    <property type="component" value="Unassembled WGS sequence"/>
</dbReference>